<organism evidence="2 3">
    <name type="scientific">Skeletonema marinoi</name>
    <dbReference type="NCBI Taxonomy" id="267567"/>
    <lineage>
        <taxon>Eukaryota</taxon>
        <taxon>Sar</taxon>
        <taxon>Stramenopiles</taxon>
        <taxon>Ochrophyta</taxon>
        <taxon>Bacillariophyta</taxon>
        <taxon>Coscinodiscophyceae</taxon>
        <taxon>Thalassiosirophycidae</taxon>
        <taxon>Thalassiosirales</taxon>
        <taxon>Skeletonemataceae</taxon>
        <taxon>Skeletonema</taxon>
        <taxon>Skeletonema marinoi-dohrnii complex</taxon>
    </lineage>
</organism>
<evidence type="ECO:0000313" key="3">
    <source>
        <dbReference type="Proteomes" id="UP001224775"/>
    </source>
</evidence>
<feature type="region of interest" description="Disordered" evidence="1">
    <location>
        <begin position="137"/>
        <end position="180"/>
    </location>
</feature>
<gene>
    <name evidence="2" type="ORF">QTG54_012282</name>
</gene>
<accession>A0AAD8Y0M2</accession>
<dbReference type="AlphaFoldDB" id="A0AAD8Y0M2"/>
<dbReference type="EMBL" id="JATAAI010000027">
    <property type="protein sequence ID" value="KAK1736837.1"/>
    <property type="molecule type" value="Genomic_DNA"/>
</dbReference>
<evidence type="ECO:0000256" key="1">
    <source>
        <dbReference type="SAM" id="MobiDB-lite"/>
    </source>
</evidence>
<reference evidence="2" key="1">
    <citation type="submission" date="2023-06" db="EMBL/GenBank/DDBJ databases">
        <title>Survivors Of The Sea: Transcriptome response of Skeletonema marinoi to long-term dormancy.</title>
        <authorList>
            <person name="Pinder M.I.M."/>
            <person name="Kourtchenko O."/>
            <person name="Robertson E.K."/>
            <person name="Larsson T."/>
            <person name="Maumus F."/>
            <person name="Osuna-Cruz C.M."/>
            <person name="Vancaester E."/>
            <person name="Stenow R."/>
            <person name="Vandepoele K."/>
            <person name="Ploug H."/>
            <person name="Bruchert V."/>
            <person name="Godhe A."/>
            <person name="Topel M."/>
        </authorList>
    </citation>
    <scope>NUCLEOTIDE SEQUENCE</scope>
    <source>
        <strain evidence="2">R05AC</strain>
    </source>
</reference>
<name>A0AAD8Y0M2_9STRA</name>
<keyword evidence="3" id="KW-1185">Reference proteome</keyword>
<proteinExistence type="predicted"/>
<evidence type="ECO:0000313" key="2">
    <source>
        <dbReference type="EMBL" id="KAK1736837.1"/>
    </source>
</evidence>
<protein>
    <submittedName>
        <fullName evidence="2">Uncharacterized protein</fullName>
    </submittedName>
</protein>
<sequence length="248" mass="27763">MNTSAVSGTQTFVLGCFLGQEGIVALNIDSNLSTIISHPPTNFLLATQNVWNFFTLTKGLCIRRKQIMPAIHSINLKWLEKRKMQACLRQADKMRREMHVKNDGDTITTRAAAACAQSLDALLPLIASSRSYEPQIMSRDDTTLTQSTNEDKLSSKMLGTATSRRKLQLPEEEEEEKEYHAHAPLKRTQWRKDKKICSYTGCTNQAKVGGVCNRHGAKRCSRKGCRNIAKQGGLCRTHCQSMGLMSKM</sequence>
<dbReference type="Proteomes" id="UP001224775">
    <property type="component" value="Unassembled WGS sequence"/>
</dbReference>
<comment type="caution">
    <text evidence="2">The sequence shown here is derived from an EMBL/GenBank/DDBJ whole genome shotgun (WGS) entry which is preliminary data.</text>
</comment>